<evidence type="ECO:0000256" key="1">
    <source>
        <dbReference type="SAM" id="MobiDB-lite"/>
    </source>
</evidence>
<feature type="compositionally biased region" description="Acidic residues" evidence="1">
    <location>
        <begin position="41"/>
        <end position="63"/>
    </location>
</feature>
<dbReference type="OrthoDB" id="2009140at2759"/>
<proteinExistence type="predicted"/>
<sequence length="105" mass="11916">MSKRQVKVLPPWLNVMMDDIEEEKENNDMQGEKGNGTGEEEHNEDVFWEDDFGDDEIPNEQAEDNLQGEKMEGTPGDDEIPNEPGDDNLRGEKKLGGRRVQGEGR</sequence>
<dbReference type="AlphaFoldDB" id="A0A9D4VE64"/>
<gene>
    <name evidence="2" type="ORF">GOP47_0003530</name>
</gene>
<keyword evidence="3" id="KW-1185">Reference proteome</keyword>
<feature type="compositionally biased region" description="Acidic residues" evidence="1">
    <location>
        <begin position="75"/>
        <end position="86"/>
    </location>
</feature>
<feature type="compositionally biased region" description="Basic and acidic residues" evidence="1">
    <location>
        <begin position="87"/>
        <end position="105"/>
    </location>
</feature>
<protein>
    <submittedName>
        <fullName evidence="2">Uncharacterized protein</fullName>
    </submittedName>
</protein>
<evidence type="ECO:0000313" key="2">
    <source>
        <dbReference type="EMBL" id="KAI5083787.1"/>
    </source>
</evidence>
<reference evidence="2" key="1">
    <citation type="submission" date="2021-01" db="EMBL/GenBank/DDBJ databases">
        <title>Adiantum capillus-veneris genome.</title>
        <authorList>
            <person name="Fang Y."/>
            <person name="Liao Q."/>
        </authorList>
    </citation>
    <scope>NUCLEOTIDE SEQUENCE</scope>
    <source>
        <strain evidence="2">H3</strain>
        <tissue evidence="2">Leaf</tissue>
    </source>
</reference>
<comment type="caution">
    <text evidence="2">The sequence shown here is derived from an EMBL/GenBank/DDBJ whole genome shotgun (WGS) entry which is preliminary data.</text>
</comment>
<dbReference type="EMBL" id="JABFUD020000002">
    <property type="protein sequence ID" value="KAI5083787.1"/>
    <property type="molecule type" value="Genomic_DNA"/>
</dbReference>
<dbReference type="Proteomes" id="UP000886520">
    <property type="component" value="Chromosome 3"/>
</dbReference>
<feature type="region of interest" description="Disordered" evidence="1">
    <location>
        <begin position="18"/>
        <end position="105"/>
    </location>
</feature>
<organism evidence="2 3">
    <name type="scientific">Adiantum capillus-veneris</name>
    <name type="common">Maidenhair fern</name>
    <dbReference type="NCBI Taxonomy" id="13818"/>
    <lineage>
        <taxon>Eukaryota</taxon>
        <taxon>Viridiplantae</taxon>
        <taxon>Streptophyta</taxon>
        <taxon>Embryophyta</taxon>
        <taxon>Tracheophyta</taxon>
        <taxon>Polypodiopsida</taxon>
        <taxon>Polypodiidae</taxon>
        <taxon>Polypodiales</taxon>
        <taxon>Pteridineae</taxon>
        <taxon>Pteridaceae</taxon>
        <taxon>Vittarioideae</taxon>
        <taxon>Adiantum</taxon>
    </lineage>
</organism>
<accession>A0A9D4VE64</accession>
<evidence type="ECO:0000313" key="3">
    <source>
        <dbReference type="Proteomes" id="UP000886520"/>
    </source>
</evidence>
<name>A0A9D4VE64_ADICA</name>